<evidence type="ECO:0000259" key="6">
    <source>
        <dbReference type="Pfam" id="PF00350"/>
    </source>
</evidence>
<dbReference type="Proteomes" id="UP000470332">
    <property type="component" value="Unassembled WGS sequence"/>
</dbReference>
<keyword evidence="2" id="KW-0547">Nucleotide-binding</keyword>
<dbReference type="GO" id="GO:0016020">
    <property type="term" value="C:membrane"/>
    <property type="evidence" value="ECO:0007669"/>
    <property type="project" value="UniProtKB-SubCell"/>
</dbReference>
<dbReference type="PANTHER" id="PTHR10465:SF0">
    <property type="entry name" value="SARCALUMENIN"/>
    <property type="match status" value="1"/>
</dbReference>
<organism evidence="7 8">
    <name type="scientific">Phocaeicola vulgatus</name>
    <name type="common">Bacteroides vulgatus</name>
    <dbReference type="NCBI Taxonomy" id="821"/>
    <lineage>
        <taxon>Bacteria</taxon>
        <taxon>Pseudomonadati</taxon>
        <taxon>Bacteroidota</taxon>
        <taxon>Bacteroidia</taxon>
        <taxon>Bacteroidales</taxon>
        <taxon>Bacteroidaceae</taxon>
        <taxon>Phocaeicola</taxon>
    </lineage>
</organism>
<dbReference type="PANTHER" id="PTHR10465">
    <property type="entry name" value="TRANSMEMBRANE GTPASE FZO1"/>
    <property type="match status" value="1"/>
</dbReference>
<dbReference type="GO" id="GO:0003924">
    <property type="term" value="F:GTPase activity"/>
    <property type="evidence" value="ECO:0007669"/>
    <property type="project" value="InterPro"/>
</dbReference>
<dbReference type="GO" id="GO:0008053">
    <property type="term" value="P:mitochondrial fusion"/>
    <property type="evidence" value="ECO:0007669"/>
    <property type="project" value="TreeGrafter"/>
</dbReference>
<keyword evidence="3" id="KW-0378">Hydrolase</keyword>
<reference evidence="7 8" key="1">
    <citation type="journal article" date="2019" name="Nat. Med.">
        <title>A library of human gut bacterial isolates paired with longitudinal multiomics data enables mechanistic microbiome research.</title>
        <authorList>
            <person name="Poyet M."/>
            <person name="Groussin M."/>
            <person name="Gibbons S.M."/>
            <person name="Avila-Pacheco J."/>
            <person name="Jiang X."/>
            <person name="Kearney S.M."/>
            <person name="Perrotta A.R."/>
            <person name="Berdy B."/>
            <person name="Zhao S."/>
            <person name="Lieberman T.D."/>
            <person name="Swanson P.K."/>
            <person name="Smith M."/>
            <person name="Roesemann S."/>
            <person name="Alexander J.E."/>
            <person name="Rich S.A."/>
            <person name="Livny J."/>
            <person name="Vlamakis H."/>
            <person name="Clish C."/>
            <person name="Bullock K."/>
            <person name="Deik A."/>
            <person name="Scott J."/>
            <person name="Pierce K.A."/>
            <person name="Xavier R.J."/>
            <person name="Alm E.J."/>
        </authorList>
    </citation>
    <scope>NUCLEOTIDE SEQUENCE [LARGE SCALE GENOMIC DNA]</scope>
    <source>
        <strain evidence="7 8">BIOML-A9</strain>
    </source>
</reference>
<dbReference type="InterPro" id="IPR027094">
    <property type="entry name" value="Mitofusin_fam"/>
</dbReference>
<gene>
    <name evidence="7" type="ORF">GAS37_06930</name>
</gene>
<evidence type="ECO:0000256" key="5">
    <source>
        <dbReference type="ARBA" id="ARBA00023136"/>
    </source>
</evidence>
<protein>
    <recommendedName>
        <fullName evidence="6">Dynamin N-terminal domain-containing protein</fullName>
    </recommendedName>
</protein>
<dbReference type="InterPro" id="IPR027417">
    <property type="entry name" value="P-loop_NTPase"/>
</dbReference>
<proteinExistence type="predicted"/>
<evidence type="ECO:0000256" key="3">
    <source>
        <dbReference type="ARBA" id="ARBA00022801"/>
    </source>
</evidence>
<comment type="subcellular location">
    <subcellularLocation>
        <location evidence="1">Membrane</location>
    </subcellularLocation>
</comment>
<feature type="domain" description="Dynamin N-terminal" evidence="6">
    <location>
        <begin position="167"/>
        <end position="317"/>
    </location>
</feature>
<dbReference type="InterPro" id="IPR045063">
    <property type="entry name" value="Dynamin_N"/>
</dbReference>
<dbReference type="AlphaFoldDB" id="A0A7J5G871"/>
<evidence type="ECO:0000256" key="2">
    <source>
        <dbReference type="ARBA" id="ARBA00022741"/>
    </source>
</evidence>
<evidence type="ECO:0000313" key="7">
    <source>
        <dbReference type="EMBL" id="KAB3863671.1"/>
    </source>
</evidence>
<evidence type="ECO:0000313" key="8">
    <source>
        <dbReference type="Proteomes" id="UP000470332"/>
    </source>
</evidence>
<dbReference type="Gene3D" id="3.40.50.300">
    <property type="entry name" value="P-loop containing nucleotide triphosphate hydrolases"/>
    <property type="match status" value="1"/>
</dbReference>
<evidence type="ECO:0000256" key="4">
    <source>
        <dbReference type="ARBA" id="ARBA00023134"/>
    </source>
</evidence>
<dbReference type="Pfam" id="PF00350">
    <property type="entry name" value="Dynamin_N"/>
    <property type="match status" value="1"/>
</dbReference>
<keyword evidence="4" id="KW-0342">GTP-binding</keyword>
<accession>A0A7J5G871</accession>
<sequence length="419" mass="47802">MIESLITSSLIYNNHPVSDLNKKHKEQYLQGLGDMLSHLAKQNQTARFCYDYMCEALLGNKFPEGWACSNKMRNARKAQSLCREGLSFFRMNEPFWWDFYHIANLTGILTNDSEEIIKEAITPASKKKHYIACDFFLNGIIPNNTQSEFIRNQIIDQQFNSQPKKRILIVGTMSAGKSTIINTLVGHRIAKVKSTACTSTLWYLYNRPIDDGVYYSDGVYIEKTQEVDLSQTDKHLISIKFSGTLSESPLVLIDTPGLNYAYDETHRIITESAIKNGTYDSIICVINAPYIENEDEAFMINKVLSIPKKKKIFILNQLDRFDPEDDSIEMIMKRFKASLKKRETDALVVPISAKMAWLLKKECFESLTPLEKVELKQFKAQMSTTFFDMGMYGTGVCSADEDFFARSGLSNLESIIVSQ</sequence>
<comment type="caution">
    <text evidence="7">The sequence shown here is derived from an EMBL/GenBank/DDBJ whole genome shotgun (WGS) entry which is preliminary data.</text>
</comment>
<dbReference type="EMBL" id="WCXA01000011">
    <property type="protein sequence ID" value="KAB3863671.1"/>
    <property type="molecule type" value="Genomic_DNA"/>
</dbReference>
<evidence type="ECO:0000256" key="1">
    <source>
        <dbReference type="ARBA" id="ARBA00004370"/>
    </source>
</evidence>
<keyword evidence="5" id="KW-0472">Membrane</keyword>
<dbReference type="GO" id="GO:0005525">
    <property type="term" value="F:GTP binding"/>
    <property type="evidence" value="ECO:0007669"/>
    <property type="project" value="UniProtKB-KW"/>
</dbReference>
<name>A0A7J5G871_PHOVU</name>
<dbReference type="SUPFAM" id="SSF52540">
    <property type="entry name" value="P-loop containing nucleoside triphosphate hydrolases"/>
    <property type="match status" value="1"/>
</dbReference>